<dbReference type="EMBL" id="BKAU01000005">
    <property type="protein sequence ID" value="GEP97987.1"/>
    <property type="molecule type" value="Genomic_DNA"/>
</dbReference>
<dbReference type="Gene3D" id="1.10.10.10">
    <property type="entry name" value="Winged helix-like DNA-binding domain superfamily/Winged helix DNA-binding domain"/>
    <property type="match status" value="1"/>
</dbReference>
<evidence type="ECO:0000256" key="6">
    <source>
        <dbReference type="RuleBase" id="RU000716"/>
    </source>
</evidence>
<dbReference type="PANTHER" id="PTHR43133">
    <property type="entry name" value="RNA POLYMERASE ECF-TYPE SIGMA FACTO"/>
    <property type="match status" value="1"/>
</dbReference>
<dbReference type="InterPro" id="IPR007627">
    <property type="entry name" value="RNA_pol_sigma70_r2"/>
</dbReference>
<dbReference type="InterPro" id="IPR014327">
    <property type="entry name" value="RNA_pol_sigma70_bacteroid"/>
</dbReference>
<evidence type="ECO:0000256" key="4">
    <source>
        <dbReference type="ARBA" id="ARBA00023125"/>
    </source>
</evidence>
<dbReference type="PANTHER" id="PTHR43133:SF46">
    <property type="entry name" value="RNA POLYMERASE SIGMA-70 FACTOR ECF SUBFAMILY"/>
    <property type="match status" value="1"/>
</dbReference>
<dbReference type="AlphaFoldDB" id="A0A512RQM1"/>
<protein>
    <recommendedName>
        <fullName evidence="6">RNA polymerase sigma factor</fullName>
    </recommendedName>
</protein>
<evidence type="ECO:0000259" key="8">
    <source>
        <dbReference type="Pfam" id="PF08281"/>
    </source>
</evidence>
<evidence type="ECO:0000256" key="3">
    <source>
        <dbReference type="ARBA" id="ARBA00023082"/>
    </source>
</evidence>
<evidence type="ECO:0000313" key="10">
    <source>
        <dbReference type="Proteomes" id="UP000321436"/>
    </source>
</evidence>
<dbReference type="InterPro" id="IPR014284">
    <property type="entry name" value="RNA_pol_sigma-70_dom"/>
</dbReference>
<keyword evidence="9" id="KW-0240">DNA-directed RNA polymerase</keyword>
<feature type="domain" description="RNA polymerase sigma-70 region 2" evidence="7">
    <location>
        <begin position="21"/>
        <end position="85"/>
    </location>
</feature>
<dbReference type="OrthoDB" id="663247at2"/>
<dbReference type="RefSeq" id="WP_146866093.1">
    <property type="nucleotide sequence ID" value="NZ_BKAU01000005.1"/>
</dbReference>
<evidence type="ECO:0000256" key="5">
    <source>
        <dbReference type="ARBA" id="ARBA00023163"/>
    </source>
</evidence>
<dbReference type="Proteomes" id="UP000321436">
    <property type="component" value="Unassembled WGS sequence"/>
</dbReference>
<accession>A0A512RQM1</accession>
<proteinExistence type="inferred from homology"/>
<dbReference type="CDD" id="cd06171">
    <property type="entry name" value="Sigma70_r4"/>
    <property type="match status" value="1"/>
</dbReference>
<dbReference type="Gene3D" id="1.10.1740.10">
    <property type="match status" value="1"/>
</dbReference>
<sequence length="189" mass="21707">MNEQALVQQLISGDPAAFRTLYERYAPRLAAFSAKFHASNAETDEIVQETFIRTWVHRHRLDPGQPFEAYIITIAKNLIYNHVRKIGHQQNYFREVSAHAGKQEDPAVQIRELQDLIGKAMQQLPEKCRAVFRKSRLEGYTNAQIAEEMDISRSTVENQLNKALKIIRKNLESHGYGTTLVTIALIIFK</sequence>
<dbReference type="SUPFAM" id="SSF88659">
    <property type="entry name" value="Sigma3 and sigma4 domains of RNA polymerase sigma factors"/>
    <property type="match status" value="1"/>
</dbReference>
<dbReference type="GO" id="GO:0006352">
    <property type="term" value="P:DNA-templated transcription initiation"/>
    <property type="evidence" value="ECO:0007669"/>
    <property type="project" value="InterPro"/>
</dbReference>
<dbReference type="NCBIfam" id="TIGR02985">
    <property type="entry name" value="Sig70_bacteroi1"/>
    <property type="match status" value="1"/>
</dbReference>
<dbReference type="GO" id="GO:0000428">
    <property type="term" value="C:DNA-directed RNA polymerase complex"/>
    <property type="evidence" value="ECO:0007669"/>
    <property type="project" value="UniProtKB-KW"/>
</dbReference>
<dbReference type="PROSITE" id="PS01063">
    <property type="entry name" value="SIGMA70_ECF"/>
    <property type="match status" value="1"/>
</dbReference>
<evidence type="ECO:0000256" key="1">
    <source>
        <dbReference type="ARBA" id="ARBA00010641"/>
    </source>
</evidence>
<comment type="similarity">
    <text evidence="1 6">Belongs to the sigma-70 factor family. ECF subfamily.</text>
</comment>
<reference evidence="9 10" key="1">
    <citation type="submission" date="2019-07" db="EMBL/GenBank/DDBJ databases">
        <title>Whole genome shotgun sequence of Chitinophaga cymbidii NBRC 109752.</title>
        <authorList>
            <person name="Hosoyama A."/>
            <person name="Uohara A."/>
            <person name="Ohji S."/>
            <person name="Ichikawa N."/>
        </authorList>
    </citation>
    <scope>NUCLEOTIDE SEQUENCE [LARGE SCALE GENOMIC DNA]</scope>
    <source>
        <strain evidence="9 10">NBRC 109752</strain>
    </source>
</reference>
<keyword evidence="4 6" id="KW-0238">DNA-binding</keyword>
<evidence type="ECO:0000259" key="7">
    <source>
        <dbReference type="Pfam" id="PF04542"/>
    </source>
</evidence>
<dbReference type="InterPro" id="IPR039425">
    <property type="entry name" value="RNA_pol_sigma-70-like"/>
</dbReference>
<dbReference type="SUPFAM" id="SSF88946">
    <property type="entry name" value="Sigma2 domain of RNA polymerase sigma factors"/>
    <property type="match status" value="1"/>
</dbReference>
<dbReference type="InterPro" id="IPR013324">
    <property type="entry name" value="RNA_pol_sigma_r3/r4-like"/>
</dbReference>
<feature type="domain" description="RNA polymerase sigma factor 70 region 4 type 2" evidence="8">
    <location>
        <begin position="116"/>
        <end position="165"/>
    </location>
</feature>
<dbReference type="Pfam" id="PF04542">
    <property type="entry name" value="Sigma70_r2"/>
    <property type="match status" value="1"/>
</dbReference>
<evidence type="ECO:0000313" key="9">
    <source>
        <dbReference type="EMBL" id="GEP97987.1"/>
    </source>
</evidence>
<keyword evidence="10" id="KW-1185">Reference proteome</keyword>
<dbReference type="InterPro" id="IPR000838">
    <property type="entry name" value="RNA_pol_sigma70_ECF_CS"/>
</dbReference>
<dbReference type="Pfam" id="PF08281">
    <property type="entry name" value="Sigma70_r4_2"/>
    <property type="match status" value="1"/>
</dbReference>
<dbReference type="InterPro" id="IPR013325">
    <property type="entry name" value="RNA_pol_sigma_r2"/>
</dbReference>
<dbReference type="GO" id="GO:0016987">
    <property type="term" value="F:sigma factor activity"/>
    <property type="evidence" value="ECO:0007669"/>
    <property type="project" value="UniProtKB-KW"/>
</dbReference>
<organism evidence="9 10">
    <name type="scientific">Chitinophaga cymbidii</name>
    <dbReference type="NCBI Taxonomy" id="1096750"/>
    <lineage>
        <taxon>Bacteria</taxon>
        <taxon>Pseudomonadati</taxon>
        <taxon>Bacteroidota</taxon>
        <taxon>Chitinophagia</taxon>
        <taxon>Chitinophagales</taxon>
        <taxon>Chitinophagaceae</taxon>
        <taxon>Chitinophaga</taxon>
    </lineage>
</organism>
<keyword evidence="3 6" id="KW-0731">Sigma factor</keyword>
<keyword evidence="5 6" id="KW-0804">Transcription</keyword>
<evidence type="ECO:0000256" key="2">
    <source>
        <dbReference type="ARBA" id="ARBA00023015"/>
    </source>
</evidence>
<gene>
    <name evidence="9" type="ORF">CCY01nite_42470</name>
</gene>
<name>A0A512RQM1_9BACT</name>
<dbReference type="NCBIfam" id="TIGR02937">
    <property type="entry name" value="sigma70-ECF"/>
    <property type="match status" value="1"/>
</dbReference>
<dbReference type="InterPro" id="IPR013249">
    <property type="entry name" value="RNA_pol_sigma70_r4_t2"/>
</dbReference>
<dbReference type="GO" id="GO:0003677">
    <property type="term" value="F:DNA binding"/>
    <property type="evidence" value="ECO:0007669"/>
    <property type="project" value="UniProtKB-KW"/>
</dbReference>
<keyword evidence="2 6" id="KW-0805">Transcription regulation</keyword>
<dbReference type="InterPro" id="IPR036388">
    <property type="entry name" value="WH-like_DNA-bd_sf"/>
</dbReference>
<comment type="caution">
    <text evidence="9">The sequence shown here is derived from an EMBL/GenBank/DDBJ whole genome shotgun (WGS) entry which is preliminary data.</text>
</comment>